<comment type="caution">
    <text evidence="2">The sequence shown here is derived from an EMBL/GenBank/DDBJ whole genome shotgun (WGS) entry which is preliminary data.</text>
</comment>
<feature type="transmembrane region" description="Helical" evidence="1">
    <location>
        <begin position="353"/>
        <end position="370"/>
    </location>
</feature>
<dbReference type="Proteomes" id="UP000034917">
    <property type="component" value="Unassembled WGS sequence"/>
</dbReference>
<feature type="transmembrane region" description="Helical" evidence="1">
    <location>
        <begin position="326"/>
        <end position="347"/>
    </location>
</feature>
<keyword evidence="1" id="KW-0812">Transmembrane</keyword>
<evidence type="ECO:0000313" key="2">
    <source>
        <dbReference type="EMBL" id="KKQ25122.1"/>
    </source>
</evidence>
<keyword evidence="1" id="KW-1133">Transmembrane helix</keyword>
<organism evidence="2 3">
    <name type="scientific">Candidatus Roizmanbacteria bacterium GW2011_GWC2_37_13</name>
    <dbReference type="NCBI Taxonomy" id="1618486"/>
    <lineage>
        <taxon>Bacteria</taxon>
        <taxon>Candidatus Roizmaniibacteriota</taxon>
    </lineage>
</organism>
<dbReference type="EMBL" id="LBSV01000011">
    <property type="protein sequence ID" value="KKQ25122.1"/>
    <property type="molecule type" value="Genomic_DNA"/>
</dbReference>
<sequence length="531" mass="61087">MKNKKYQWLTIITISLIVATINIFHVIIGLAKTPDGFTYLATGHYYLDYFEYLQHIASGLSGRWLPLNYFSTDDFGVDSRFFPYIILGKIAWIFRLSPVTVYWMAVFFLTIFTLIGFYFIIDLILKKQAFHLKIIAFFIVIFSGPFYKIITDRGRFVLNPYDFWYGPSVFIRRFELIPYHALGVVLLLLIIIIINKIWGRLASLSTRTVFVIGIGVAGLMDIMMTFSPIALISFVPALLVVSAIDFIREKNNRFKIFLLNLIILVLIIPVGLYLRNTPGYGGIGFEMNWIERVPFWFLLLNLGPIVLFFPFGLADYLKINSFLSRTLLIFTLIGYLLFFSPATTFLGIHNLRFFSPVSYIFFGILTVFALKKTGKLFVLLSLLLIVYSWILNFDSLKLRLLGLDPRTPETALTYVPNSLIAGLKSLRNHPAGNVLTNPYGGIGILVPIFSYRRIYTGPEGATRDLQKKQALADLFYQGKMTDRQAKKFLKTNSLGFVILTSFDNYDARNMNRYRFLKPIYNKESIIIWEII</sequence>
<accession>A0A0G0G521</accession>
<feature type="transmembrane region" description="Helical" evidence="1">
    <location>
        <begin position="256"/>
        <end position="274"/>
    </location>
</feature>
<reference evidence="2 3" key="1">
    <citation type="journal article" date="2015" name="Nature">
        <title>rRNA introns, odd ribosomes, and small enigmatic genomes across a large radiation of phyla.</title>
        <authorList>
            <person name="Brown C.T."/>
            <person name="Hug L.A."/>
            <person name="Thomas B.C."/>
            <person name="Sharon I."/>
            <person name="Castelle C.J."/>
            <person name="Singh A."/>
            <person name="Wilkins M.J."/>
            <person name="Williams K.H."/>
            <person name="Banfield J.F."/>
        </authorList>
    </citation>
    <scope>NUCLEOTIDE SEQUENCE [LARGE SCALE GENOMIC DNA]</scope>
</reference>
<keyword evidence="1" id="KW-0472">Membrane</keyword>
<evidence type="ECO:0000256" key="1">
    <source>
        <dbReference type="SAM" id="Phobius"/>
    </source>
</evidence>
<dbReference type="AlphaFoldDB" id="A0A0G0G521"/>
<feature type="transmembrane region" description="Helical" evidence="1">
    <location>
        <begin position="294"/>
        <end position="314"/>
    </location>
</feature>
<evidence type="ECO:0008006" key="4">
    <source>
        <dbReference type="Google" id="ProtNLM"/>
    </source>
</evidence>
<feature type="transmembrane region" description="Helical" evidence="1">
    <location>
        <begin position="226"/>
        <end position="244"/>
    </location>
</feature>
<feature type="transmembrane region" description="Helical" evidence="1">
    <location>
        <begin position="132"/>
        <end position="150"/>
    </location>
</feature>
<evidence type="ECO:0000313" key="3">
    <source>
        <dbReference type="Proteomes" id="UP000034917"/>
    </source>
</evidence>
<protein>
    <recommendedName>
        <fullName evidence="4">Glycosyltransferase RgtA/B/C/D-like domain-containing protein</fullName>
    </recommendedName>
</protein>
<feature type="transmembrane region" description="Helical" evidence="1">
    <location>
        <begin position="7"/>
        <end position="31"/>
    </location>
</feature>
<feature type="transmembrane region" description="Helical" evidence="1">
    <location>
        <begin position="377"/>
        <end position="393"/>
    </location>
</feature>
<feature type="transmembrane region" description="Helical" evidence="1">
    <location>
        <begin position="176"/>
        <end position="194"/>
    </location>
</feature>
<proteinExistence type="predicted"/>
<gene>
    <name evidence="2" type="ORF">US40_C0011G0007</name>
</gene>
<feature type="transmembrane region" description="Helical" evidence="1">
    <location>
        <begin position="101"/>
        <end position="125"/>
    </location>
</feature>
<name>A0A0G0G521_9BACT</name>
<feature type="transmembrane region" description="Helical" evidence="1">
    <location>
        <begin position="201"/>
        <end position="220"/>
    </location>
</feature>